<dbReference type="RefSeq" id="XP_013431190.1">
    <property type="nucleotide sequence ID" value="XM_013575736.1"/>
</dbReference>
<evidence type="ECO:0000313" key="2">
    <source>
        <dbReference type="EMBL" id="KEQ76790.1"/>
    </source>
</evidence>
<dbReference type="GeneID" id="25414648"/>
<organism evidence="2 3">
    <name type="scientific">Aureobasidium namibiae CBS 147.97</name>
    <dbReference type="NCBI Taxonomy" id="1043004"/>
    <lineage>
        <taxon>Eukaryota</taxon>
        <taxon>Fungi</taxon>
        <taxon>Dikarya</taxon>
        <taxon>Ascomycota</taxon>
        <taxon>Pezizomycotina</taxon>
        <taxon>Dothideomycetes</taxon>
        <taxon>Dothideomycetidae</taxon>
        <taxon>Dothideales</taxon>
        <taxon>Saccotheciaceae</taxon>
        <taxon>Aureobasidium</taxon>
    </lineage>
</organism>
<protein>
    <submittedName>
        <fullName evidence="2">Uncharacterized protein</fullName>
    </submittedName>
</protein>
<evidence type="ECO:0000256" key="1">
    <source>
        <dbReference type="SAM" id="MobiDB-lite"/>
    </source>
</evidence>
<sequence length="318" mass="35112">MSWEIQDRHLWIGFGIFLFVAVKGVERCLQTTIQLSEIYDPQHAKAANGTQAEDSISLEALSTLVTSPNQEISNAATSLLLSRFTQDHKATSHLTEDLFSPKPSVRTSAKRILDLFDTSAIDLYPLNDNTVASIHDKSDPTYQTMCRAYFKAVRKYRQGRLPCLVDIADAVEESTRIVHHRSRRGGHSHPQSHFVFPQQHGGTAEARFQPVSQRVESLVDMLAEQAVATRPMRRSVALGESSGDTSPLVHESPAALDELRGDADDAGVSHAAGRARFQASSNHEAEVRRHRREAMVLHEGGGVIGSQDIIHPRTDGHS</sequence>
<dbReference type="AlphaFoldDB" id="A0A074WUA2"/>
<reference evidence="2 3" key="1">
    <citation type="journal article" date="2014" name="BMC Genomics">
        <title>Genome sequencing of four Aureobasidium pullulans varieties: biotechnological potential, stress tolerance, and description of new species.</title>
        <authorList>
            <person name="Gostin Ar C."/>
            <person name="Ohm R.A."/>
            <person name="Kogej T."/>
            <person name="Sonjak S."/>
            <person name="Turk M."/>
            <person name="Zajc J."/>
            <person name="Zalar P."/>
            <person name="Grube M."/>
            <person name="Sun H."/>
            <person name="Han J."/>
            <person name="Sharma A."/>
            <person name="Chiniquy J."/>
            <person name="Ngan C.Y."/>
            <person name="Lipzen A."/>
            <person name="Barry K."/>
            <person name="Grigoriev I.V."/>
            <person name="Gunde-Cimerman N."/>
        </authorList>
    </citation>
    <scope>NUCLEOTIDE SEQUENCE [LARGE SCALE GENOMIC DNA]</scope>
    <source>
        <strain evidence="2 3">CBS 147.97</strain>
    </source>
</reference>
<dbReference type="Proteomes" id="UP000027730">
    <property type="component" value="Unassembled WGS sequence"/>
</dbReference>
<name>A0A074WUA2_9PEZI</name>
<dbReference type="HOGENOM" id="CLU_1008908_0_0_1"/>
<keyword evidence="3" id="KW-1185">Reference proteome</keyword>
<feature type="region of interest" description="Disordered" evidence="1">
    <location>
        <begin position="298"/>
        <end position="318"/>
    </location>
</feature>
<dbReference type="EMBL" id="KL584703">
    <property type="protein sequence ID" value="KEQ76790.1"/>
    <property type="molecule type" value="Genomic_DNA"/>
</dbReference>
<gene>
    <name evidence="2" type="ORF">M436DRAFT_69731</name>
</gene>
<evidence type="ECO:0000313" key="3">
    <source>
        <dbReference type="Proteomes" id="UP000027730"/>
    </source>
</evidence>
<accession>A0A074WUA2</accession>
<dbReference type="OrthoDB" id="5385189at2759"/>
<proteinExistence type="predicted"/>